<organism evidence="1 2">
    <name type="scientific">Medusavirus stheno T3</name>
    <dbReference type="NCBI Taxonomy" id="3069717"/>
    <lineage>
        <taxon>Viruses</taxon>
        <taxon>Varidnaviria</taxon>
        <taxon>Bamfordvirae</taxon>
        <taxon>Nucleocytoviricota</taxon>
        <taxon>Megaviricetes</taxon>
        <taxon>Mamonoviridae</taxon>
        <taxon>Medusavirus</taxon>
        <taxon>Medusavirus sthenus</taxon>
    </lineage>
</organism>
<reference evidence="1 2" key="1">
    <citation type="submission" date="2020-09" db="EMBL/GenBank/DDBJ databases">
        <authorList>
            <person name="Zhang R."/>
            <person name="Garcia K."/>
            <person name="Ogata H."/>
        </authorList>
    </citation>
    <scope>NUCLEOTIDE SEQUENCE [LARGE SCALE GENOMIC DNA]</scope>
    <source>
        <strain evidence="2">stheno</strain>
    </source>
</reference>
<accession>A0A7S7YEB7</accession>
<sequence length="190" mass="21787">MQELLAREEAHNRRLLKPLLDAVWSDEGARKHYHVTAESCIEFTNNMGWCQGVAMTPVTREWMERRLLTCMRHGECIRAVGRDLSSNVFIDEGASYVMAAIQALNQGNEDQPTTARSFLVWEEEAALWTGILAKRMGESRSTALMHISDKLRCATCWLRRIYACEAMRTHVLFPAQLEIAQDVYPLEKKD</sequence>
<proteinExistence type="predicted"/>
<dbReference type="Proteomes" id="UP001162098">
    <property type="component" value="Segment"/>
</dbReference>
<keyword evidence="2" id="KW-1185">Reference proteome</keyword>
<protein>
    <submittedName>
        <fullName evidence="1">Uncharacterized protein</fullName>
    </submittedName>
</protein>
<dbReference type="KEGG" id="vg:80543404"/>
<name>A0A7S7YEB7_9VIRU</name>
<evidence type="ECO:0000313" key="2">
    <source>
        <dbReference type="Proteomes" id="UP001162098"/>
    </source>
</evidence>
<evidence type="ECO:0000313" key="1">
    <source>
        <dbReference type="EMBL" id="QPB44208.1"/>
    </source>
</evidence>
<dbReference type="EMBL" id="MW018138">
    <property type="protein sequence ID" value="QPB44208.1"/>
    <property type="molecule type" value="Genomic_DNA"/>
</dbReference>